<accession>A0A0C2T162</accession>
<reference evidence="2 3" key="1">
    <citation type="submission" date="2014-04" db="EMBL/GenBank/DDBJ databases">
        <title>Evolutionary Origins and Diversification of the Mycorrhizal Mutualists.</title>
        <authorList>
            <consortium name="DOE Joint Genome Institute"/>
            <consortium name="Mycorrhizal Genomics Consortium"/>
            <person name="Kohler A."/>
            <person name="Kuo A."/>
            <person name="Nagy L.G."/>
            <person name="Floudas D."/>
            <person name="Copeland A."/>
            <person name="Barry K.W."/>
            <person name="Cichocki N."/>
            <person name="Veneault-Fourrey C."/>
            <person name="LaButti K."/>
            <person name="Lindquist E.A."/>
            <person name="Lipzen A."/>
            <person name="Lundell T."/>
            <person name="Morin E."/>
            <person name="Murat C."/>
            <person name="Riley R."/>
            <person name="Ohm R."/>
            <person name="Sun H."/>
            <person name="Tunlid A."/>
            <person name="Henrissat B."/>
            <person name="Grigoriev I.V."/>
            <person name="Hibbett D.S."/>
            <person name="Martin F."/>
        </authorList>
    </citation>
    <scope>NUCLEOTIDE SEQUENCE [LARGE SCALE GENOMIC DNA]</scope>
    <source>
        <strain evidence="2 3">Koide BX008</strain>
    </source>
</reference>
<sequence>MSSPTVPSYVFPDTRSPSPTLPVPIPISLPVLAPLPVSAYYIPVNNGEIPYWSDTEGVTTRFSTPEYYPPIRLSTPKPPTSPRWTPSSPPAPTITPPPETPTPLITPSLPFTPVVPPGRFTPTEIVLGLTHLVQNQSLTNIYERLCLSNDMRE</sequence>
<dbReference type="Proteomes" id="UP000054549">
    <property type="component" value="Unassembled WGS sequence"/>
</dbReference>
<evidence type="ECO:0000313" key="2">
    <source>
        <dbReference type="EMBL" id="KIL69505.1"/>
    </source>
</evidence>
<dbReference type="AlphaFoldDB" id="A0A0C2T162"/>
<dbReference type="EMBL" id="KN818225">
    <property type="protein sequence ID" value="KIL69505.1"/>
    <property type="molecule type" value="Genomic_DNA"/>
</dbReference>
<protein>
    <submittedName>
        <fullName evidence="2">Uncharacterized protein</fullName>
    </submittedName>
</protein>
<feature type="region of interest" description="Disordered" evidence="1">
    <location>
        <begin position="63"/>
        <end position="105"/>
    </location>
</feature>
<dbReference type="InParanoid" id="A0A0C2T162"/>
<name>A0A0C2T162_AMAMK</name>
<evidence type="ECO:0000256" key="1">
    <source>
        <dbReference type="SAM" id="MobiDB-lite"/>
    </source>
</evidence>
<evidence type="ECO:0000313" key="3">
    <source>
        <dbReference type="Proteomes" id="UP000054549"/>
    </source>
</evidence>
<gene>
    <name evidence="2" type="ORF">M378DRAFT_7362</name>
</gene>
<organism evidence="2 3">
    <name type="scientific">Amanita muscaria (strain Koide BX008)</name>
    <dbReference type="NCBI Taxonomy" id="946122"/>
    <lineage>
        <taxon>Eukaryota</taxon>
        <taxon>Fungi</taxon>
        <taxon>Dikarya</taxon>
        <taxon>Basidiomycota</taxon>
        <taxon>Agaricomycotina</taxon>
        <taxon>Agaricomycetes</taxon>
        <taxon>Agaricomycetidae</taxon>
        <taxon>Agaricales</taxon>
        <taxon>Pluteineae</taxon>
        <taxon>Amanitaceae</taxon>
        <taxon>Amanita</taxon>
    </lineage>
</organism>
<dbReference type="HOGENOM" id="CLU_1712803_0_0_1"/>
<keyword evidence="3" id="KW-1185">Reference proteome</keyword>
<proteinExistence type="predicted"/>
<feature type="compositionally biased region" description="Pro residues" evidence="1">
    <location>
        <begin position="76"/>
        <end position="101"/>
    </location>
</feature>